<evidence type="ECO:0000313" key="1">
    <source>
        <dbReference type="EMBL" id="KLU98611.1"/>
    </source>
</evidence>
<name>A0A0J1JAR6_9GAMM</name>
<protein>
    <submittedName>
        <fullName evidence="1">Uncharacterized protein</fullName>
    </submittedName>
</protein>
<dbReference type="Proteomes" id="UP000036426">
    <property type="component" value="Unassembled WGS sequence"/>
</dbReference>
<gene>
    <name evidence="1" type="ORF">ABT58_21780</name>
</gene>
<organism evidence="1 2">
    <name type="scientific">Photobacterium aphoticum</name>
    <dbReference type="NCBI Taxonomy" id="754436"/>
    <lineage>
        <taxon>Bacteria</taxon>
        <taxon>Pseudomonadati</taxon>
        <taxon>Pseudomonadota</taxon>
        <taxon>Gammaproteobacteria</taxon>
        <taxon>Vibrionales</taxon>
        <taxon>Vibrionaceae</taxon>
        <taxon>Photobacterium</taxon>
    </lineage>
</organism>
<keyword evidence="2" id="KW-1185">Reference proteome</keyword>
<comment type="caution">
    <text evidence="1">The sequence shown here is derived from an EMBL/GenBank/DDBJ whole genome shotgun (WGS) entry which is preliminary data.</text>
</comment>
<proteinExistence type="predicted"/>
<dbReference type="EMBL" id="LDOV01000047">
    <property type="protein sequence ID" value="KLU98611.1"/>
    <property type="molecule type" value="Genomic_DNA"/>
</dbReference>
<dbReference type="AlphaFoldDB" id="A0A0J1JAR6"/>
<sequence length="93" mass="11249">MINRLAIGIASRFFLPDNQVKLEFAKYLCDEEISGFHEMIQIFYLTWKYCGYITNTFRVTNENVWVINFNFISVSLHTHILITCVHFHKFYFW</sequence>
<reference evidence="1 2" key="1">
    <citation type="submission" date="2015-05" db="EMBL/GenBank/DDBJ databases">
        <title>Photobacterium galathea sp. nov.</title>
        <authorList>
            <person name="Machado H."/>
            <person name="Gram L."/>
        </authorList>
    </citation>
    <scope>NUCLEOTIDE SEQUENCE [LARGE SCALE GENOMIC DNA]</scope>
    <source>
        <strain evidence="1 2">DSM 25995</strain>
    </source>
</reference>
<dbReference type="PATRIC" id="fig|754436.4.peg.4579"/>
<evidence type="ECO:0000313" key="2">
    <source>
        <dbReference type="Proteomes" id="UP000036426"/>
    </source>
</evidence>
<accession>A0A0J1JAR6</accession>